<sequence length="324" mass="35830">MQTTMTRTLGRSGLIVSALGLGTWGIGGEWTYNGLHDGWGEVDDAESTRAVYKALEMGVNFFDTADVYGCGRSERVLGQALTGHRHEVVIATKFANRFDEETKTAGGRDVTPVYIKRAVDASLIRLQTDYIDLYQLHGLESEESADEIVATLEDLVSVGKIRFYGLSDDNIEHAQTFAQGQHCTAIQHHLNIFGGNDEILSLCEEQNLASICRTPLAMGLLTGKYQSPEQLATNDVRLHAPWWDYFKEGKMQEWLQKIEQVRAILTTDGRTLAQGSLAWILARSSRSIPIPGFKSAVQVEDNAGTLLLGPLSEPQMREISQLLS</sequence>
<feature type="domain" description="NADP-dependent oxidoreductase" evidence="2">
    <location>
        <begin position="19"/>
        <end position="322"/>
    </location>
</feature>
<dbReference type="InterPro" id="IPR036812">
    <property type="entry name" value="NAD(P)_OxRdtase_dom_sf"/>
</dbReference>
<keyword evidence="1" id="KW-0560">Oxidoreductase</keyword>
<evidence type="ECO:0000313" key="4">
    <source>
        <dbReference type="Proteomes" id="UP000612362"/>
    </source>
</evidence>
<accession>A0A8J3I4Z5</accession>
<dbReference type="EMBL" id="BNJF01000002">
    <property type="protein sequence ID" value="GHO46252.1"/>
    <property type="molecule type" value="Genomic_DNA"/>
</dbReference>
<dbReference type="PANTHER" id="PTHR43364:SF4">
    <property type="entry name" value="NAD(P)-LINKED OXIDOREDUCTASE SUPERFAMILY PROTEIN"/>
    <property type="match status" value="1"/>
</dbReference>
<dbReference type="InterPro" id="IPR023210">
    <property type="entry name" value="NADP_OxRdtase_dom"/>
</dbReference>
<protein>
    <submittedName>
        <fullName evidence="3">Aldo/keto reductase</fullName>
    </submittedName>
</protein>
<dbReference type="Gene3D" id="3.20.20.100">
    <property type="entry name" value="NADP-dependent oxidoreductase domain"/>
    <property type="match status" value="1"/>
</dbReference>
<name>A0A8J3I4Z5_9CHLR</name>
<evidence type="ECO:0000313" key="3">
    <source>
        <dbReference type="EMBL" id="GHO46252.1"/>
    </source>
</evidence>
<evidence type="ECO:0000256" key="1">
    <source>
        <dbReference type="ARBA" id="ARBA00023002"/>
    </source>
</evidence>
<comment type="caution">
    <text evidence="3">The sequence shown here is derived from an EMBL/GenBank/DDBJ whole genome shotgun (WGS) entry which is preliminary data.</text>
</comment>
<dbReference type="RefSeq" id="WP_220195640.1">
    <property type="nucleotide sequence ID" value="NZ_BNJF01000002.1"/>
</dbReference>
<gene>
    <name evidence="3" type="ORF">KSX_44150</name>
</gene>
<dbReference type="PANTHER" id="PTHR43364">
    <property type="entry name" value="NADH-SPECIFIC METHYLGLYOXAL REDUCTASE-RELATED"/>
    <property type="match status" value="1"/>
</dbReference>
<proteinExistence type="predicted"/>
<organism evidence="3 4">
    <name type="scientific">Ktedonospora formicarum</name>
    <dbReference type="NCBI Taxonomy" id="2778364"/>
    <lineage>
        <taxon>Bacteria</taxon>
        <taxon>Bacillati</taxon>
        <taxon>Chloroflexota</taxon>
        <taxon>Ktedonobacteria</taxon>
        <taxon>Ktedonobacterales</taxon>
        <taxon>Ktedonobacteraceae</taxon>
        <taxon>Ktedonospora</taxon>
    </lineage>
</organism>
<dbReference type="SUPFAM" id="SSF51430">
    <property type="entry name" value="NAD(P)-linked oxidoreductase"/>
    <property type="match status" value="1"/>
</dbReference>
<dbReference type="Pfam" id="PF00248">
    <property type="entry name" value="Aldo_ket_red"/>
    <property type="match status" value="1"/>
</dbReference>
<evidence type="ECO:0000259" key="2">
    <source>
        <dbReference type="Pfam" id="PF00248"/>
    </source>
</evidence>
<dbReference type="GO" id="GO:0016491">
    <property type="term" value="F:oxidoreductase activity"/>
    <property type="evidence" value="ECO:0007669"/>
    <property type="project" value="UniProtKB-KW"/>
</dbReference>
<dbReference type="Proteomes" id="UP000612362">
    <property type="component" value="Unassembled WGS sequence"/>
</dbReference>
<dbReference type="InterPro" id="IPR050523">
    <property type="entry name" value="AKR_Detox_Biosynth"/>
</dbReference>
<keyword evidence="4" id="KW-1185">Reference proteome</keyword>
<dbReference type="AlphaFoldDB" id="A0A8J3I4Z5"/>
<reference evidence="3" key="1">
    <citation type="submission" date="2020-10" db="EMBL/GenBank/DDBJ databases">
        <title>Taxonomic study of unclassified bacteria belonging to the class Ktedonobacteria.</title>
        <authorList>
            <person name="Yabe S."/>
            <person name="Wang C.M."/>
            <person name="Zheng Y."/>
            <person name="Sakai Y."/>
            <person name="Cavaletti L."/>
            <person name="Monciardini P."/>
            <person name="Donadio S."/>
        </authorList>
    </citation>
    <scope>NUCLEOTIDE SEQUENCE</scope>
    <source>
        <strain evidence="3">SOSP1-1</strain>
    </source>
</reference>